<feature type="domain" description="HTH marR-type" evidence="1">
    <location>
        <begin position="16"/>
        <end position="147"/>
    </location>
</feature>
<dbReference type="Proteomes" id="UP000316096">
    <property type="component" value="Unassembled WGS sequence"/>
</dbReference>
<comment type="caution">
    <text evidence="2">The sequence shown here is derived from an EMBL/GenBank/DDBJ whole genome shotgun (WGS) entry which is preliminary data.</text>
</comment>
<dbReference type="Pfam" id="PF01047">
    <property type="entry name" value="MarR"/>
    <property type="match status" value="1"/>
</dbReference>
<evidence type="ECO:0000259" key="1">
    <source>
        <dbReference type="PROSITE" id="PS50995"/>
    </source>
</evidence>
<gene>
    <name evidence="2" type="ORF">FB559_7016</name>
</gene>
<keyword evidence="2" id="KW-0238">DNA-binding</keyword>
<name>A0A543CVX9_9ACTN</name>
<dbReference type="InterPro" id="IPR036388">
    <property type="entry name" value="WH-like_DNA-bd_sf"/>
</dbReference>
<dbReference type="GO" id="GO:0003700">
    <property type="term" value="F:DNA-binding transcription factor activity"/>
    <property type="evidence" value="ECO:0007669"/>
    <property type="project" value="InterPro"/>
</dbReference>
<keyword evidence="3" id="KW-1185">Reference proteome</keyword>
<dbReference type="InterPro" id="IPR000835">
    <property type="entry name" value="HTH_MarR-typ"/>
</dbReference>
<protein>
    <submittedName>
        <fullName evidence="2">DNA-binding MarR family transcriptional regulator</fullName>
    </submittedName>
</protein>
<dbReference type="PANTHER" id="PTHR39515:SF2">
    <property type="entry name" value="HTH-TYPE TRANSCRIPTIONAL REGULATOR RV0880"/>
    <property type="match status" value="1"/>
</dbReference>
<accession>A0A543CVX9</accession>
<dbReference type="AlphaFoldDB" id="A0A543CVX9"/>
<dbReference type="EMBL" id="VFOZ01000001">
    <property type="protein sequence ID" value="TQM01262.1"/>
    <property type="molecule type" value="Genomic_DNA"/>
</dbReference>
<dbReference type="InterPro" id="IPR036390">
    <property type="entry name" value="WH_DNA-bd_sf"/>
</dbReference>
<dbReference type="InterPro" id="IPR052526">
    <property type="entry name" value="HTH-type_Bedaq_tolerance"/>
</dbReference>
<sequence>MTGVTNQVPEAEGLTNVELAARLRMTLGRLNRRVRQHGPQTLSSSQASTLASVDALGPVRLGDLAAHEGVTAPTQSRLVASLEHQGMLRRMPDSDDRRATLLAITAQGRRQLEQLRGERSAFLVGQLGTLSPEQRAALVGALGALEALAESPSD</sequence>
<evidence type="ECO:0000313" key="3">
    <source>
        <dbReference type="Proteomes" id="UP000316096"/>
    </source>
</evidence>
<dbReference type="GO" id="GO:0003677">
    <property type="term" value="F:DNA binding"/>
    <property type="evidence" value="ECO:0007669"/>
    <property type="project" value="UniProtKB-KW"/>
</dbReference>
<dbReference type="PANTHER" id="PTHR39515">
    <property type="entry name" value="CONSERVED PROTEIN"/>
    <property type="match status" value="1"/>
</dbReference>
<organism evidence="2 3">
    <name type="scientific">Actinoallomurus bryophytorum</name>
    <dbReference type="NCBI Taxonomy" id="1490222"/>
    <lineage>
        <taxon>Bacteria</taxon>
        <taxon>Bacillati</taxon>
        <taxon>Actinomycetota</taxon>
        <taxon>Actinomycetes</taxon>
        <taxon>Streptosporangiales</taxon>
        <taxon>Thermomonosporaceae</taxon>
        <taxon>Actinoallomurus</taxon>
    </lineage>
</organism>
<dbReference type="PROSITE" id="PS50995">
    <property type="entry name" value="HTH_MARR_2"/>
    <property type="match status" value="1"/>
</dbReference>
<evidence type="ECO:0000313" key="2">
    <source>
        <dbReference type="EMBL" id="TQM01262.1"/>
    </source>
</evidence>
<dbReference type="Gene3D" id="1.10.10.10">
    <property type="entry name" value="Winged helix-like DNA-binding domain superfamily/Winged helix DNA-binding domain"/>
    <property type="match status" value="1"/>
</dbReference>
<proteinExistence type="predicted"/>
<dbReference type="SUPFAM" id="SSF46785">
    <property type="entry name" value="Winged helix' DNA-binding domain"/>
    <property type="match status" value="1"/>
</dbReference>
<dbReference type="SMART" id="SM00347">
    <property type="entry name" value="HTH_MARR"/>
    <property type="match status" value="1"/>
</dbReference>
<reference evidence="2 3" key="1">
    <citation type="submission" date="2019-06" db="EMBL/GenBank/DDBJ databases">
        <title>Sequencing the genomes of 1000 actinobacteria strains.</title>
        <authorList>
            <person name="Klenk H.-P."/>
        </authorList>
    </citation>
    <scope>NUCLEOTIDE SEQUENCE [LARGE SCALE GENOMIC DNA]</scope>
    <source>
        <strain evidence="2 3">DSM 102200</strain>
    </source>
</reference>